<comment type="similarity">
    <text evidence="2">Belongs to the glycosyl hydrolase 13 family.</text>
</comment>
<reference evidence="10 11" key="1">
    <citation type="submission" date="2024-04" db="EMBL/GenBank/DDBJ databases">
        <title>Novel genus in family Flammeovirgaceae.</title>
        <authorList>
            <person name="Nguyen T.H."/>
            <person name="Vuong T.Q."/>
            <person name="Le H."/>
            <person name="Kim S.-G."/>
        </authorList>
    </citation>
    <scope>NUCLEOTIDE SEQUENCE [LARGE SCALE GENOMIC DNA]</scope>
    <source>
        <strain evidence="10 11">JCM 23209</strain>
    </source>
</reference>
<dbReference type="Pfam" id="PF00128">
    <property type="entry name" value="Alpha-amylase"/>
    <property type="match status" value="1"/>
</dbReference>
<proteinExistence type="inferred from homology"/>
<dbReference type="PIRSF" id="PIRSF001021">
    <property type="entry name" value="Alph-amls_thrmst"/>
    <property type="match status" value="1"/>
</dbReference>
<keyword evidence="8" id="KW-0106">Calcium</keyword>
<feature type="active site" description="Proton donor" evidence="7">
    <location>
        <position position="243"/>
    </location>
</feature>
<evidence type="ECO:0000313" key="11">
    <source>
        <dbReference type="Proteomes" id="UP001403385"/>
    </source>
</evidence>
<dbReference type="PANTHER" id="PTHR43447">
    <property type="entry name" value="ALPHA-AMYLASE"/>
    <property type="match status" value="1"/>
</dbReference>
<name>A0AAW9SHF8_9BACT</name>
<organism evidence="10 11">
    <name type="scientific">Rapidithrix thailandica</name>
    <dbReference type="NCBI Taxonomy" id="413964"/>
    <lineage>
        <taxon>Bacteria</taxon>
        <taxon>Pseudomonadati</taxon>
        <taxon>Bacteroidota</taxon>
        <taxon>Cytophagia</taxon>
        <taxon>Cytophagales</taxon>
        <taxon>Flammeovirgaceae</taxon>
        <taxon>Rapidithrix</taxon>
    </lineage>
</organism>
<evidence type="ECO:0000256" key="5">
    <source>
        <dbReference type="ARBA" id="ARBA00023277"/>
    </source>
</evidence>
<keyword evidence="6" id="KW-0326">Glycosidase</keyword>
<dbReference type="Gene3D" id="2.60.40.1180">
    <property type="entry name" value="Golgi alpha-mannosidase II"/>
    <property type="match status" value="1"/>
</dbReference>
<dbReference type="GO" id="GO:0005975">
    <property type="term" value="P:carbohydrate metabolic process"/>
    <property type="evidence" value="ECO:0007669"/>
    <property type="project" value="InterPro"/>
</dbReference>
<dbReference type="RefSeq" id="WP_346824019.1">
    <property type="nucleotide sequence ID" value="NZ_JBDKWZ010000020.1"/>
</dbReference>
<dbReference type="InterPro" id="IPR013780">
    <property type="entry name" value="Glyco_hydro_b"/>
</dbReference>
<dbReference type="SUPFAM" id="SSF51011">
    <property type="entry name" value="Glycosyl hydrolase domain"/>
    <property type="match status" value="1"/>
</dbReference>
<feature type="active site" description="Nucleophile" evidence="7">
    <location>
        <position position="213"/>
    </location>
</feature>
<dbReference type="Proteomes" id="UP001403385">
    <property type="component" value="Unassembled WGS sequence"/>
</dbReference>
<evidence type="ECO:0000256" key="2">
    <source>
        <dbReference type="ARBA" id="ARBA00008061"/>
    </source>
</evidence>
<feature type="binding site" evidence="8">
    <location>
        <position position="176"/>
    </location>
    <ligand>
        <name>Ca(2+)</name>
        <dbReference type="ChEBI" id="CHEBI:29108"/>
        <label>1</label>
    </ligand>
</feature>
<comment type="cofactor">
    <cofactor evidence="1">
        <name>Ca(2+)</name>
        <dbReference type="ChEBI" id="CHEBI:29108"/>
    </cofactor>
</comment>
<dbReference type="SUPFAM" id="SSF51445">
    <property type="entry name" value="(Trans)glycosidases"/>
    <property type="match status" value="1"/>
</dbReference>
<gene>
    <name evidence="10" type="ORF">AAG747_25200</name>
</gene>
<protein>
    <submittedName>
        <fullName evidence="10">Alpha-amylase family glycosyl hydrolase</fullName>
    </submittedName>
</protein>
<accession>A0AAW9SHF8</accession>
<evidence type="ECO:0000256" key="8">
    <source>
        <dbReference type="PIRSR" id="PIRSR001021-2"/>
    </source>
</evidence>
<dbReference type="GO" id="GO:0005509">
    <property type="term" value="F:calcium ion binding"/>
    <property type="evidence" value="ECO:0007669"/>
    <property type="project" value="InterPro"/>
</dbReference>
<feature type="binding site" evidence="8">
    <location>
        <position position="152"/>
    </location>
    <ligand>
        <name>Ca(2+)</name>
        <dbReference type="ChEBI" id="CHEBI:29108"/>
        <label>2</label>
    </ligand>
</feature>
<evidence type="ECO:0000256" key="6">
    <source>
        <dbReference type="ARBA" id="ARBA00023295"/>
    </source>
</evidence>
<dbReference type="InterPro" id="IPR017853">
    <property type="entry name" value="GH"/>
</dbReference>
<evidence type="ECO:0000259" key="9">
    <source>
        <dbReference type="SMART" id="SM00642"/>
    </source>
</evidence>
<keyword evidence="5" id="KW-0119">Carbohydrate metabolism</keyword>
<dbReference type="Gene3D" id="2.40.30.140">
    <property type="match status" value="1"/>
</dbReference>
<keyword evidence="4 10" id="KW-0378">Hydrolase</keyword>
<feature type="binding site" evidence="8">
    <location>
        <position position="170"/>
    </location>
    <ligand>
        <name>Ca(2+)</name>
        <dbReference type="ChEBI" id="CHEBI:29108"/>
        <label>2</label>
    </ligand>
</feature>
<feature type="binding site" evidence="8">
    <location>
        <position position="182"/>
    </location>
    <ligand>
        <name>Ca(2+)</name>
        <dbReference type="ChEBI" id="CHEBI:29108"/>
        <label>1</label>
    </ligand>
</feature>
<feature type="binding site" evidence="8">
    <location>
        <position position="101"/>
    </location>
    <ligand>
        <name>Ca(2+)</name>
        <dbReference type="ChEBI" id="CHEBI:29108"/>
        <label>1</label>
    </ligand>
</feature>
<dbReference type="EMBL" id="JBDKWZ010000020">
    <property type="protein sequence ID" value="MEN7551240.1"/>
    <property type="molecule type" value="Genomic_DNA"/>
</dbReference>
<evidence type="ECO:0000256" key="1">
    <source>
        <dbReference type="ARBA" id="ARBA00001913"/>
    </source>
</evidence>
<evidence type="ECO:0000256" key="4">
    <source>
        <dbReference type="ARBA" id="ARBA00022801"/>
    </source>
</evidence>
<comment type="caution">
    <text evidence="10">The sequence shown here is derived from an EMBL/GenBank/DDBJ whole genome shotgun (WGS) entry which is preliminary data.</text>
</comment>
<sequence>MRGTILQPWNWHTPETDSEGLRLWERIKRDAANIKAQGYTAVWLPPASMAWTFNGEKGVGYSISHWSEFDDTKYGDKEDLVQACKALQEQNIQVYHDIVHNHLIGGEQEEGIWCLHVKQNNKNEPAFPGAQWHQRNIHTLFPALGLDHDHFDAVHDEYGNCYAITGKTFDREAAQDPLLGSDLDFDNIDLIEKLKFHGKKNLDEIHTDGYRYDAVKHIRPKGTKTFHHSMQTHANRNLFGLGEFSDSRIHELHNYIANTSGIFSLYDFPLQRKMVHASIVRDHFDMGSIFQNTLVKEQPVLAVTFVHSHDDMPPIHDQDPRGEYIGDWFISQAYALILLRDEGYPVVSNVDTIRHKDMLKRYMLLRTHCTYGERFDRFDHYHTVGWSFTGNSPYDNSMAVVMTNGTVEGSKWLKTGKPFTSYRDFTDTRAEVVTTNTDGWAEFKCSRENTSAWVEESKYHSLKEQLSELD</sequence>
<evidence type="ECO:0000256" key="7">
    <source>
        <dbReference type="PIRSR" id="PIRSR001021-1"/>
    </source>
</evidence>
<evidence type="ECO:0000256" key="3">
    <source>
        <dbReference type="ARBA" id="ARBA00022723"/>
    </source>
</evidence>
<feature type="binding site" evidence="8">
    <location>
        <position position="217"/>
    </location>
    <ligand>
        <name>Ca(2+)</name>
        <dbReference type="ChEBI" id="CHEBI:29108"/>
        <label>1</label>
    </ligand>
</feature>
<dbReference type="AlphaFoldDB" id="A0AAW9SHF8"/>
<keyword evidence="11" id="KW-1185">Reference proteome</keyword>
<dbReference type="InterPro" id="IPR006047">
    <property type="entry name" value="GH13_cat_dom"/>
</dbReference>
<keyword evidence="3 8" id="KW-0479">Metal-binding</keyword>
<dbReference type="SMART" id="SM00642">
    <property type="entry name" value="Aamy"/>
    <property type="match status" value="1"/>
</dbReference>
<feature type="domain" description="Glycosyl hydrolase family 13 catalytic" evidence="9">
    <location>
        <begin position="3"/>
        <end position="370"/>
    </location>
</feature>
<feature type="binding site" evidence="8">
    <location>
        <position position="184"/>
    </location>
    <ligand>
        <name>Ca(2+)</name>
        <dbReference type="ChEBI" id="CHEBI:29108"/>
        <label>2</label>
    </ligand>
</feature>
<dbReference type="GO" id="GO:0004553">
    <property type="term" value="F:hydrolase activity, hydrolyzing O-glycosyl compounds"/>
    <property type="evidence" value="ECO:0007669"/>
    <property type="project" value="InterPro"/>
</dbReference>
<evidence type="ECO:0000313" key="10">
    <source>
        <dbReference type="EMBL" id="MEN7551240.1"/>
    </source>
</evidence>
<dbReference type="Gene3D" id="3.20.20.80">
    <property type="entry name" value="Glycosidases"/>
    <property type="match status" value="1"/>
</dbReference>
<dbReference type="InterPro" id="IPR013776">
    <property type="entry name" value="A-amylase_thermo"/>
</dbReference>